<dbReference type="InterPro" id="IPR037401">
    <property type="entry name" value="SnoaL-like"/>
</dbReference>
<dbReference type="EMBL" id="JACXVP010000009">
    <property type="protein sequence ID" value="KAG5583781.1"/>
    <property type="molecule type" value="Genomic_DNA"/>
</dbReference>
<protein>
    <recommendedName>
        <fullName evidence="2">SnoaL-like domain-containing protein</fullName>
    </recommendedName>
</protein>
<dbReference type="InterPro" id="IPR032710">
    <property type="entry name" value="NTF2-like_dom_sf"/>
</dbReference>
<sequence length="372" mass="41418">MWSASNLQAMSFRPRIIQPHFCNDGCTKFRQHMFLAWSSINRVEINHCLTSHLLMQCCAVLADTTKIVSDNFPGNFAFDSKARTFEPFRQASHSLLLGRCQVRSEDSEGTLSGESILQNEETLARDLRTAIKEENYAQAAKIRDSLRLLQENSNASVLAANARFYNAFKTGDLAAMQALWSRGENTCIVHPGVSGISGYDLIMGSWEFVWAEYDFPLEIEIRDVQVHVRGDLGYVTCVEMVKTKGSSWGKQFATNVFEKVDGQWFICIHHASYIDLLQPTSHPPQSHNPPDLHRSSNEEGVPSFGMLCVPPGRMTTTSLYVSQVSPELAGRGHECGRASSSLEKESREEQSENPVLIASAGCSSKDVLDSEN</sequence>
<dbReference type="PANTHER" id="PTHR34957">
    <property type="entry name" value="NUCLEAR TRANSPORT FACTOR 2 (NTF2) FAMILY PROTEIN"/>
    <property type="match status" value="1"/>
</dbReference>
<reference evidence="3 4" key="1">
    <citation type="submission" date="2020-09" db="EMBL/GenBank/DDBJ databases">
        <title>De no assembly of potato wild relative species, Solanum commersonii.</title>
        <authorList>
            <person name="Cho K."/>
        </authorList>
    </citation>
    <scope>NUCLEOTIDE SEQUENCE [LARGE SCALE GENOMIC DNA]</scope>
    <source>
        <strain evidence="3">LZ3.2</strain>
        <tissue evidence="3">Leaf</tissue>
    </source>
</reference>
<feature type="compositionally biased region" description="Basic and acidic residues" evidence="1">
    <location>
        <begin position="330"/>
        <end position="350"/>
    </location>
</feature>
<comment type="caution">
    <text evidence="3">The sequence shown here is derived from an EMBL/GenBank/DDBJ whole genome shotgun (WGS) entry which is preliminary data.</text>
</comment>
<dbReference type="PANTHER" id="PTHR34957:SF6">
    <property type="entry name" value="UVR DOMAIN-CONTAINING PROTEIN"/>
    <property type="match status" value="1"/>
</dbReference>
<evidence type="ECO:0000313" key="4">
    <source>
        <dbReference type="Proteomes" id="UP000824120"/>
    </source>
</evidence>
<accession>A0A9J5X8H2</accession>
<keyword evidence="4" id="KW-1185">Reference proteome</keyword>
<proteinExistence type="predicted"/>
<feature type="region of interest" description="Disordered" evidence="1">
    <location>
        <begin position="329"/>
        <end position="372"/>
    </location>
</feature>
<dbReference type="Proteomes" id="UP000824120">
    <property type="component" value="Chromosome 9"/>
</dbReference>
<dbReference type="Pfam" id="PF13474">
    <property type="entry name" value="SnoaL_3"/>
    <property type="match status" value="1"/>
</dbReference>
<dbReference type="OrthoDB" id="2335338at2759"/>
<gene>
    <name evidence="3" type="ORF">H5410_044215</name>
</gene>
<evidence type="ECO:0000259" key="2">
    <source>
        <dbReference type="Pfam" id="PF13474"/>
    </source>
</evidence>
<feature type="domain" description="SnoaL-like" evidence="2">
    <location>
        <begin position="157"/>
        <end position="274"/>
    </location>
</feature>
<evidence type="ECO:0000256" key="1">
    <source>
        <dbReference type="SAM" id="MobiDB-lite"/>
    </source>
</evidence>
<dbReference type="AlphaFoldDB" id="A0A9J5X8H2"/>
<name>A0A9J5X8H2_SOLCO</name>
<evidence type="ECO:0000313" key="3">
    <source>
        <dbReference type="EMBL" id="KAG5583781.1"/>
    </source>
</evidence>
<organism evidence="3 4">
    <name type="scientific">Solanum commersonii</name>
    <name type="common">Commerson's wild potato</name>
    <name type="synonym">Commerson's nightshade</name>
    <dbReference type="NCBI Taxonomy" id="4109"/>
    <lineage>
        <taxon>Eukaryota</taxon>
        <taxon>Viridiplantae</taxon>
        <taxon>Streptophyta</taxon>
        <taxon>Embryophyta</taxon>
        <taxon>Tracheophyta</taxon>
        <taxon>Spermatophyta</taxon>
        <taxon>Magnoliopsida</taxon>
        <taxon>eudicotyledons</taxon>
        <taxon>Gunneridae</taxon>
        <taxon>Pentapetalae</taxon>
        <taxon>asterids</taxon>
        <taxon>lamiids</taxon>
        <taxon>Solanales</taxon>
        <taxon>Solanaceae</taxon>
        <taxon>Solanoideae</taxon>
        <taxon>Solaneae</taxon>
        <taxon>Solanum</taxon>
    </lineage>
</organism>
<dbReference type="Gene3D" id="3.10.450.50">
    <property type="match status" value="1"/>
</dbReference>
<dbReference type="SUPFAM" id="SSF54427">
    <property type="entry name" value="NTF2-like"/>
    <property type="match status" value="1"/>
</dbReference>